<protein>
    <recommendedName>
        <fullName evidence="4">LPS export ABC transporter periplasmic protein LptC</fullName>
    </recommendedName>
</protein>
<dbReference type="RefSeq" id="WP_057930687.1">
    <property type="nucleotide sequence ID" value="NZ_LMZQ01000001.1"/>
</dbReference>
<feature type="chain" id="PRO_5006665826" description="LPS export ABC transporter periplasmic protein LptC" evidence="1">
    <location>
        <begin position="22"/>
        <end position="190"/>
    </location>
</feature>
<evidence type="ECO:0000313" key="2">
    <source>
        <dbReference type="EMBL" id="KRT18057.1"/>
    </source>
</evidence>
<organism evidence="2 3">
    <name type="scientific">Pedobacter ginsenosidimutans</name>
    <dbReference type="NCBI Taxonomy" id="687842"/>
    <lineage>
        <taxon>Bacteria</taxon>
        <taxon>Pseudomonadati</taxon>
        <taxon>Bacteroidota</taxon>
        <taxon>Sphingobacteriia</taxon>
        <taxon>Sphingobacteriales</taxon>
        <taxon>Sphingobacteriaceae</taxon>
        <taxon>Pedobacter</taxon>
    </lineage>
</organism>
<evidence type="ECO:0000313" key="3">
    <source>
        <dbReference type="Proteomes" id="UP000051950"/>
    </source>
</evidence>
<dbReference type="PROSITE" id="PS51257">
    <property type="entry name" value="PROKAR_LIPOPROTEIN"/>
    <property type="match status" value="1"/>
</dbReference>
<dbReference type="AlphaFoldDB" id="A0A0T5VWM9"/>
<gene>
    <name evidence="2" type="ORF">ASU31_01870</name>
</gene>
<keyword evidence="1" id="KW-0732">Signal</keyword>
<proteinExistence type="predicted"/>
<accession>A0A0T5VWM9</accession>
<name>A0A0T5VWM9_9SPHI</name>
<sequence length="190" mass="21133">MNLKTFLYGLFLVLPFFLASCGDDDLKNANSVSSNKVILTRDRTIGVDITYSDSARIKAKGYAPIMDKVTPNNGSAYQEMIKGVNIDFYNPNGTVDGNLVCDYAIRKDNELKTEFRKNVVVKNSKGDTFSSQELIWDESKKIFYSNQRVYVKGVDGSIGEGINFKAPQDFSTYEMDSGNGELNMKEGVAP</sequence>
<dbReference type="OrthoDB" id="9812080at2"/>
<dbReference type="Proteomes" id="UP000051950">
    <property type="component" value="Unassembled WGS sequence"/>
</dbReference>
<feature type="signal peptide" evidence="1">
    <location>
        <begin position="1"/>
        <end position="21"/>
    </location>
</feature>
<reference evidence="2 3" key="1">
    <citation type="submission" date="2015-11" db="EMBL/GenBank/DDBJ databases">
        <title>Sequence of Pedobacter ginsenosidimutans.</title>
        <authorList>
            <person name="Carson E."/>
            <person name="Keyser V."/>
            <person name="Newman J."/>
            <person name="Miller J."/>
        </authorList>
    </citation>
    <scope>NUCLEOTIDE SEQUENCE [LARGE SCALE GENOMIC DNA]</scope>
    <source>
        <strain evidence="2 3">KACC 14530</strain>
    </source>
</reference>
<evidence type="ECO:0000256" key="1">
    <source>
        <dbReference type="SAM" id="SignalP"/>
    </source>
</evidence>
<dbReference type="EMBL" id="LMZQ01000001">
    <property type="protein sequence ID" value="KRT18057.1"/>
    <property type="molecule type" value="Genomic_DNA"/>
</dbReference>
<evidence type="ECO:0008006" key="4">
    <source>
        <dbReference type="Google" id="ProtNLM"/>
    </source>
</evidence>
<comment type="caution">
    <text evidence="2">The sequence shown here is derived from an EMBL/GenBank/DDBJ whole genome shotgun (WGS) entry which is preliminary data.</text>
</comment>
<dbReference type="STRING" id="687842.ASU31_01870"/>
<keyword evidence="3" id="KW-1185">Reference proteome</keyword>